<feature type="signal peptide" evidence="2">
    <location>
        <begin position="1"/>
        <end position="31"/>
    </location>
</feature>
<evidence type="ECO:0000313" key="6">
    <source>
        <dbReference type="Proteomes" id="UP000664800"/>
    </source>
</evidence>
<dbReference type="CDD" id="cd02976">
    <property type="entry name" value="NrdH"/>
    <property type="match status" value="1"/>
</dbReference>
<dbReference type="PROSITE" id="PS51354">
    <property type="entry name" value="GLUTAREDOXIN_2"/>
    <property type="match status" value="1"/>
</dbReference>
<dbReference type="EMBL" id="JAFKMR010000009">
    <property type="protein sequence ID" value="MBN8742846.1"/>
    <property type="molecule type" value="Genomic_DNA"/>
</dbReference>
<dbReference type="Pfam" id="PF13511">
    <property type="entry name" value="DUF4124"/>
    <property type="match status" value="1"/>
</dbReference>
<dbReference type="Proteomes" id="UP000664800">
    <property type="component" value="Unassembled WGS sequence"/>
</dbReference>
<dbReference type="InterPro" id="IPR002109">
    <property type="entry name" value="Glutaredoxin"/>
</dbReference>
<name>A0A8I1MUI2_THIA3</name>
<accession>A0A8I1MUI2</accession>
<protein>
    <submittedName>
        <fullName evidence="5">Glutaredoxin family protein</fullName>
    </submittedName>
</protein>
<dbReference type="AlphaFoldDB" id="A0A8I1MUI2"/>
<feature type="region of interest" description="Disordered" evidence="1">
    <location>
        <begin position="175"/>
        <end position="218"/>
    </location>
</feature>
<reference evidence="5" key="1">
    <citation type="submission" date="2021-02" db="EMBL/GenBank/DDBJ databases">
        <title>Thiocyanate and organic carbon inputs drive convergent selection for specific autotrophic Afipia and Thiobacillus strains within complex microbiomes.</title>
        <authorList>
            <person name="Huddy R.J."/>
            <person name="Sachdeva R."/>
            <person name="Kadzinga F."/>
            <person name="Kantor R.S."/>
            <person name="Harrison S.T.L."/>
            <person name="Banfield J.F."/>
        </authorList>
    </citation>
    <scope>NUCLEOTIDE SEQUENCE</scope>
    <source>
        <strain evidence="5">SCN18_13_7_16_R3_B_64_19</strain>
    </source>
</reference>
<comment type="caution">
    <text evidence="5">The sequence shown here is derived from an EMBL/GenBank/DDBJ whole genome shotgun (WGS) entry which is preliminary data.</text>
</comment>
<feature type="domain" description="Glutaredoxin" evidence="3">
    <location>
        <begin position="87"/>
        <end position="142"/>
    </location>
</feature>
<keyword evidence="2" id="KW-0732">Signal</keyword>
<organism evidence="5 6">
    <name type="scientific">Thiomonas arsenitoxydans (strain DSM 22701 / CIP 110005 / 3As)</name>
    <dbReference type="NCBI Taxonomy" id="426114"/>
    <lineage>
        <taxon>Bacteria</taxon>
        <taxon>Pseudomonadati</taxon>
        <taxon>Pseudomonadota</taxon>
        <taxon>Betaproteobacteria</taxon>
        <taxon>Burkholderiales</taxon>
        <taxon>Thiomonas</taxon>
    </lineage>
</organism>
<dbReference type="SUPFAM" id="SSF52833">
    <property type="entry name" value="Thioredoxin-like"/>
    <property type="match status" value="1"/>
</dbReference>
<dbReference type="InterPro" id="IPR036249">
    <property type="entry name" value="Thioredoxin-like_sf"/>
</dbReference>
<proteinExistence type="predicted"/>
<evidence type="ECO:0000256" key="1">
    <source>
        <dbReference type="SAM" id="MobiDB-lite"/>
    </source>
</evidence>
<dbReference type="InterPro" id="IPR025392">
    <property type="entry name" value="DUF4124"/>
</dbReference>
<feature type="chain" id="PRO_5034332916" evidence="2">
    <location>
        <begin position="32"/>
        <end position="218"/>
    </location>
</feature>
<feature type="domain" description="DUF4124" evidence="4">
    <location>
        <begin position="20"/>
        <end position="61"/>
    </location>
</feature>
<dbReference type="Gene3D" id="3.40.30.10">
    <property type="entry name" value="Glutaredoxin"/>
    <property type="match status" value="1"/>
</dbReference>
<evidence type="ECO:0000256" key="2">
    <source>
        <dbReference type="SAM" id="SignalP"/>
    </source>
</evidence>
<evidence type="ECO:0000259" key="4">
    <source>
        <dbReference type="Pfam" id="PF13511"/>
    </source>
</evidence>
<evidence type="ECO:0000259" key="3">
    <source>
        <dbReference type="Pfam" id="PF00462"/>
    </source>
</evidence>
<sequence length="218" mass="23086">MKRLTKRTSRHALMFSAALALGLTAGTPAWAIYKIVGPDGSVTFSDVPPSSTQGKAVQSLSANGSATPSSFAGFPAALREAARKYPVTLYTAPQCEACDAARDYLQQRGIPFAEKTITTNADIKAYKALSNGSDQLPLVIIGSTKLSTGFSSSNWDIALDAAGYPKKSELPRDYVRPQPVALVPPPAQKASAPEQKRVPTEPSVLPPPNPNAPKGFQF</sequence>
<dbReference type="Pfam" id="PF00462">
    <property type="entry name" value="Glutaredoxin"/>
    <property type="match status" value="1"/>
</dbReference>
<evidence type="ECO:0000313" key="5">
    <source>
        <dbReference type="EMBL" id="MBN8742846.1"/>
    </source>
</evidence>
<gene>
    <name evidence="5" type="ORF">J0I24_00910</name>
</gene>